<comment type="subunit">
    <text evidence="2">Interacts with ribosomal protein uL14 (rplN).</text>
</comment>
<keyword evidence="2" id="KW-0678">Repressor</keyword>
<organism evidence="4 5">
    <name type="scientific">Luteococcus sanguinis</name>
    <dbReference type="NCBI Taxonomy" id="174038"/>
    <lineage>
        <taxon>Bacteria</taxon>
        <taxon>Bacillati</taxon>
        <taxon>Actinomycetota</taxon>
        <taxon>Actinomycetes</taxon>
        <taxon>Propionibacteriales</taxon>
        <taxon>Propionibacteriaceae</taxon>
        <taxon>Luteococcus</taxon>
    </lineage>
</organism>
<proteinExistence type="inferred from homology"/>
<dbReference type="PANTHER" id="PTHR21043:SF0">
    <property type="entry name" value="MITOCHONDRIAL ASSEMBLY OF RIBOSOMAL LARGE SUBUNIT PROTEIN 1"/>
    <property type="match status" value="1"/>
</dbReference>
<dbReference type="InterPro" id="IPR004394">
    <property type="entry name" value="Iojap/RsfS/C7orf30"/>
</dbReference>
<dbReference type="NCBIfam" id="TIGR00090">
    <property type="entry name" value="rsfS_iojap_ybeB"/>
    <property type="match status" value="1"/>
</dbReference>
<dbReference type="HAMAP" id="MF_01477">
    <property type="entry name" value="Iojap_RsfS"/>
    <property type="match status" value="1"/>
</dbReference>
<keyword evidence="5" id="KW-1185">Reference proteome</keyword>
<dbReference type="InterPro" id="IPR043519">
    <property type="entry name" value="NT_sf"/>
</dbReference>
<name>A0ABW1X4P2_9ACTN</name>
<dbReference type="Proteomes" id="UP001596266">
    <property type="component" value="Unassembled WGS sequence"/>
</dbReference>
<dbReference type="Gene3D" id="3.30.460.10">
    <property type="entry name" value="Beta Polymerase, domain 2"/>
    <property type="match status" value="1"/>
</dbReference>
<dbReference type="EMBL" id="JBHSUA010000018">
    <property type="protein sequence ID" value="MFC6397142.1"/>
    <property type="molecule type" value="Genomic_DNA"/>
</dbReference>
<reference evidence="5" key="1">
    <citation type="journal article" date="2019" name="Int. J. Syst. Evol. Microbiol.">
        <title>The Global Catalogue of Microorganisms (GCM) 10K type strain sequencing project: providing services to taxonomists for standard genome sequencing and annotation.</title>
        <authorList>
            <consortium name="The Broad Institute Genomics Platform"/>
            <consortium name="The Broad Institute Genome Sequencing Center for Infectious Disease"/>
            <person name="Wu L."/>
            <person name="Ma J."/>
        </authorList>
    </citation>
    <scope>NUCLEOTIDE SEQUENCE [LARGE SCALE GENOMIC DNA]</scope>
    <source>
        <strain evidence="5">CGMCC 1.15277</strain>
    </source>
</reference>
<evidence type="ECO:0000256" key="3">
    <source>
        <dbReference type="SAM" id="MobiDB-lite"/>
    </source>
</evidence>
<comment type="subcellular location">
    <subcellularLocation>
        <location evidence="2">Cytoplasm</location>
    </subcellularLocation>
</comment>
<gene>
    <name evidence="2 4" type="primary">rsfS</name>
    <name evidence="4" type="ORF">ACFP57_09150</name>
</gene>
<sequence>MSATEIAISTARLAAQAASDKKASNLVAFDVSQALAITDIFLVASASNERQVGAVVDGVEEALLAHGLKPVRREGDRENRWVLLDYLDVVVHVQHSEERELYSLERLWKDCPQIDLKVVEPEPDQDESETPLREGQGMVPPQQRTL</sequence>
<feature type="region of interest" description="Disordered" evidence="3">
    <location>
        <begin position="119"/>
        <end position="146"/>
    </location>
</feature>
<evidence type="ECO:0000256" key="2">
    <source>
        <dbReference type="HAMAP-Rule" id="MF_01477"/>
    </source>
</evidence>
<evidence type="ECO:0000313" key="4">
    <source>
        <dbReference type="EMBL" id="MFC6397142.1"/>
    </source>
</evidence>
<comment type="caution">
    <text evidence="4">The sequence shown here is derived from an EMBL/GenBank/DDBJ whole genome shotgun (WGS) entry which is preliminary data.</text>
</comment>
<comment type="function">
    <text evidence="2">Functions as a ribosomal silencing factor. Interacts with ribosomal protein uL14 (rplN), blocking formation of intersubunit bridge B8. Prevents association of the 30S and 50S ribosomal subunits and the formation of functional ribosomes, thus repressing translation.</text>
</comment>
<dbReference type="PANTHER" id="PTHR21043">
    <property type="entry name" value="IOJAP SUPERFAMILY ORTHOLOG"/>
    <property type="match status" value="1"/>
</dbReference>
<dbReference type="Pfam" id="PF02410">
    <property type="entry name" value="RsfS"/>
    <property type="match status" value="1"/>
</dbReference>
<evidence type="ECO:0000256" key="1">
    <source>
        <dbReference type="ARBA" id="ARBA00010574"/>
    </source>
</evidence>
<comment type="similarity">
    <text evidence="1 2">Belongs to the Iojap/RsfS family.</text>
</comment>
<accession>A0ABW1X4P2</accession>
<keyword evidence="2" id="KW-0810">Translation regulation</keyword>
<dbReference type="RefSeq" id="WP_343884664.1">
    <property type="nucleotide sequence ID" value="NZ_BAAAKI010000003.1"/>
</dbReference>
<dbReference type="SUPFAM" id="SSF81301">
    <property type="entry name" value="Nucleotidyltransferase"/>
    <property type="match status" value="1"/>
</dbReference>
<evidence type="ECO:0000313" key="5">
    <source>
        <dbReference type="Proteomes" id="UP001596266"/>
    </source>
</evidence>
<protein>
    <recommendedName>
        <fullName evidence="2">Ribosomal silencing factor RsfS</fullName>
    </recommendedName>
</protein>
<keyword evidence="2" id="KW-0963">Cytoplasm</keyword>